<proteinExistence type="predicted"/>
<reference evidence="1" key="2">
    <citation type="journal article" date="2024" name="Heliyon">
        <title>Complete genome sequence of the novel virulent phage PMBT24 infecting Enterocloster bolteae from the human gut.</title>
        <authorList>
            <person name="Sprotte S."/>
            <person name="Brinks E."/>
            <person name="Neve H."/>
            <person name="Franz C.M.A.P."/>
        </authorList>
    </citation>
    <scope>NUCLEOTIDE SEQUENCE</scope>
</reference>
<organism evidence="1">
    <name type="scientific">Enterocloster phage PMBT24</name>
    <dbReference type="NCBI Taxonomy" id="3025413"/>
    <lineage>
        <taxon>Viruses</taxon>
        <taxon>Duplodnaviria</taxon>
        <taxon>Heunggongvirae</taxon>
        <taxon>Uroviricota</taxon>
        <taxon>Caudoviricetes</taxon>
    </lineage>
</organism>
<accession>A0AAT9TRJ3</accession>
<sequence>MLKITKKRFTDLETITIVKWFRHMGIESSWANIYMFTESNISIIRHLVKLYNDNNCTRMIPSDIKGLENVIVINHDATTDTLILRDYYSNLSTNQYNFVQVIGLSGKLYSRNYHHVMGNHNYDGYKVVQHDVMRDDTLRIIINDLVAYKLRTYVLTGPNKGNLKNEEFFADKNAMDKRARELFNPALYGYNATAWELGAEGEYTRLLGY</sequence>
<evidence type="ECO:0000313" key="1">
    <source>
        <dbReference type="EMBL" id="WDQ45426.1"/>
    </source>
</evidence>
<protein>
    <submittedName>
        <fullName evidence="1">Uncharacterized protein</fullName>
    </submittedName>
</protein>
<dbReference type="EMBL" id="OQ326496">
    <property type="protein sequence ID" value="WDQ45426.1"/>
    <property type="molecule type" value="Genomic_DNA"/>
</dbReference>
<name>A0AAT9TRJ3_9CAUD</name>
<reference evidence="1" key="1">
    <citation type="submission" date="2023-01" db="EMBL/GenBank/DDBJ databases">
        <authorList>
            <person name="Sprotte S."/>
            <person name="Brinks E."/>
        </authorList>
    </citation>
    <scope>NUCLEOTIDE SEQUENCE</scope>
</reference>